<dbReference type="STRING" id="1628148.BI198_13595"/>
<comment type="caution">
    <text evidence="2">The sequence shown here is derived from an EMBL/GenBank/DDBJ whole genome shotgun (WGS) entry which is preliminary data.</text>
</comment>
<organism evidence="2 3">
    <name type="scientific">Rheinheimera salexigens</name>
    <dbReference type="NCBI Taxonomy" id="1628148"/>
    <lineage>
        <taxon>Bacteria</taxon>
        <taxon>Pseudomonadati</taxon>
        <taxon>Pseudomonadota</taxon>
        <taxon>Gammaproteobacteria</taxon>
        <taxon>Chromatiales</taxon>
        <taxon>Chromatiaceae</taxon>
        <taxon>Rheinheimera</taxon>
    </lineage>
</organism>
<gene>
    <name evidence="2" type="ORF">BI198_13595</name>
</gene>
<keyword evidence="1" id="KW-0812">Transmembrane</keyword>
<dbReference type="EMBL" id="MKEK01000001">
    <property type="protein sequence ID" value="OEY70485.1"/>
    <property type="molecule type" value="Genomic_DNA"/>
</dbReference>
<evidence type="ECO:0000313" key="2">
    <source>
        <dbReference type="EMBL" id="OEY70485.1"/>
    </source>
</evidence>
<proteinExistence type="predicted"/>
<dbReference type="RefSeq" id="WP_070050039.1">
    <property type="nucleotide sequence ID" value="NZ_CBCSDO010000002.1"/>
</dbReference>
<evidence type="ECO:0000256" key="1">
    <source>
        <dbReference type="SAM" id="Phobius"/>
    </source>
</evidence>
<protein>
    <submittedName>
        <fullName evidence="2">Uncharacterized protein</fullName>
    </submittedName>
</protein>
<keyword evidence="1" id="KW-1133">Transmembrane helix</keyword>
<keyword evidence="1" id="KW-0472">Membrane</keyword>
<accession>A0A1E7Q8G3</accession>
<name>A0A1E7Q8G3_9GAMM</name>
<evidence type="ECO:0000313" key="3">
    <source>
        <dbReference type="Proteomes" id="UP000242258"/>
    </source>
</evidence>
<keyword evidence="3" id="KW-1185">Reference proteome</keyword>
<dbReference type="OrthoDB" id="7063584at2"/>
<sequence>MTPKKWTYYLSKLTLIDEILGFIYWALAIYGMFLIAGYIESQIAMISALLIYIITVAIFYIFILKKVKRYFKEDPK</sequence>
<feature type="transmembrane region" description="Helical" evidence="1">
    <location>
        <begin position="45"/>
        <end position="63"/>
    </location>
</feature>
<dbReference type="Proteomes" id="UP000242258">
    <property type="component" value="Unassembled WGS sequence"/>
</dbReference>
<dbReference type="AlphaFoldDB" id="A0A1E7Q8G3"/>
<feature type="transmembrane region" description="Helical" evidence="1">
    <location>
        <begin position="21"/>
        <end position="39"/>
    </location>
</feature>
<reference evidence="3" key="1">
    <citation type="submission" date="2016-09" db="EMBL/GenBank/DDBJ databases">
        <authorList>
            <person name="Wan X."/>
            <person name="Hou S."/>
        </authorList>
    </citation>
    <scope>NUCLEOTIDE SEQUENCE [LARGE SCALE GENOMIC DNA]</scope>
    <source>
        <strain evidence="3">KH87</strain>
    </source>
</reference>